<keyword evidence="4" id="KW-1185">Reference proteome</keyword>
<reference evidence="2" key="3">
    <citation type="submission" date="2020-09" db="EMBL/GenBank/DDBJ databases">
        <authorList>
            <person name="Sun Q."/>
            <person name="Zhou Y."/>
        </authorList>
    </citation>
    <scope>NUCLEOTIDE SEQUENCE</scope>
    <source>
        <strain evidence="2">CGMCC 4.7206</strain>
    </source>
</reference>
<sequence>MPSHVLIHTTNNTDVVKRGTTPHLEWLRERWPDLTASLAELLRADGRPVPPAWKSA</sequence>
<name>A0A917NHP8_9PSEU</name>
<evidence type="ECO:0000313" key="2">
    <source>
        <dbReference type="EMBL" id="GGI98945.1"/>
    </source>
</evidence>
<proteinExistence type="predicted"/>
<evidence type="ECO:0000313" key="1">
    <source>
        <dbReference type="EMBL" id="GAA0527388.1"/>
    </source>
</evidence>
<gene>
    <name evidence="1" type="ORF">GCM10009545_32160</name>
    <name evidence="2" type="ORF">GCM10011581_40200</name>
</gene>
<reference evidence="1 4" key="2">
    <citation type="journal article" date="2019" name="Int. J. Syst. Evol. Microbiol.">
        <title>The Global Catalogue of Microorganisms (GCM) 10K type strain sequencing project: providing services to taxonomists for standard genome sequencing and annotation.</title>
        <authorList>
            <consortium name="The Broad Institute Genomics Platform"/>
            <consortium name="The Broad Institute Genome Sequencing Center for Infectious Disease"/>
            <person name="Wu L."/>
            <person name="Ma J."/>
        </authorList>
    </citation>
    <scope>NUCLEOTIDE SEQUENCE [LARGE SCALE GENOMIC DNA]</scope>
    <source>
        <strain evidence="1 4">JCM 10664</strain>
    </source>
</reference>
<dbReference type="EMBL" id="BAAAHC010000012">
    <property type="protein sequence ID" value="GAA0527388.1"/>
    <property type="molecule type" value="Genomic_DNA"/>
</dbReference>
<comment type="caution">
    <text evidence="2">The sequence shown here is derived from an EMBL/GenBank/DDBJ whole genome shotgun (WGS) entry which is preliminary data.</text>
</comment>
<dbReference type="Proteomes" id="UP000597989">
    <property type="component" value="Unassembled WGS sequence"/>
</dbReference>
<reference evidence="2 3" key="1">
    <citation type="journal article" date="2014" name="Int. J. Syst. Evol. Microbiol.">
        <title>Complete genome sequence of Corynebacterium casei LMG S-19264T (=DSM 44701T), isolated from a smear-ripened cheese.</title>
        <authorList>
            <consortium name="US DOE Joint Genome Institute (JGI-PGF)"/>
            <person name="Walter F."/>
            <person name="Albersmeier A."/>
            <person name="Kalinowski J."/>
            <person name="Ruckert C."/>
        </authorList>
    </citation>
    <scope>NUCLEOTIDE SEQUENCE [LARGE SCALE GENOMIC DNA]</scope>
    <source>
        <strain evidence="2 3">CGMCC 4.7206</strain>
    </source>
</reference>
<protein>
    <submittedName>
        <fullName evidence="2">Uncharacterized protein</fullName>
    </submittedName>
</protein>
<evidence type="ECO:0000313" key="4">
    <source>
        <dbReference type="Proteomes" id="UP001500220"/>
    </source>
</evidence>
<dbReference type="AlphaFoldDB" id="A0A917NHP8"/>
<accession>A0A917NHP8</accession>
<evidence type="ECO:0000313" key="3">
    <source>
        <dbReference type="Proteomes" id="UP000597989"/>
    </source>
</evidence>
<dbReference type="RefSeq" id="WP_188990020.1">
    <property type="nucleotide sequence ID" value="NZ_BAAAHC010000012.1"/>
</dbReference>
<organism evidence="2 3">
    <name type="scientific">Saccharopolyspora thermophila</name>
    <dbReference type="NCBI Taxonomy" id="89367"/>
    <lineage>
        <taxon>Bacteria</taxon>
        <taxon>Bacillati</taxon>
        <taxon>Actinomycetota</taxon>
        <taxon>Actinomycetes</taxon>
        <taxon>Pseudonocardiales</taxon>
        <taxon>Pseudonocardiaceae</taxon>
        <taxon>Saccharopolyspora</taxon>
    </lineage>
</organism>
<dbReference type="EMBL" id="BMMT01000016">
    <property type="protein sequence ID" value="GGI98945.1"/>
    <property type="molecule type" value="Genomic_DNA"/>
</dbReference>
<reference evidence="1" key="4">
    <citation type="submission" date="2023-12" db="EMBL/GenBank/DDBJ databases">
        <authorList>
            <person name="Sun Q."/>
            <person name="Inoue M."/>
        </authorList>
    </citation>
    <scope>NUCLEOTIDE SEQUENCE</scope>
    <source>
        <strain evidence="1">JCM 10664</strain>
    </source>
</reference>
<dbReference type="Proteomes" id="UP001500220">
    <property type="component" value="Unassembled WGS sequence"/>
</dbReference>